<feature type="compositionally biased region" description="Pro residues" evidence="1">
    <location>
        <begin position="767"/>
        <end position="777"/>
    </location>
</feature>
<proteinExistence type="predicted"/>
<name>A0ABX5TLU9_STRGD</name>
<organism evidence="3 4">
    <name type="scientific">Streptomyces griseoviridis</name>
    <dbReference type="NCBI Taxonomy" id="45398"/>
    <lineage>
        <taxon>Bacteria</taxon>
        <taxon>Bacillati</taxon>
        <taxon>Actinomycetota</taxon>
        <taxon>Actinomycetes</taxon>
        <taxon>Kitasatosporales</taxon>
        <taxon>Streptomycetaceae</taxon>
        <taxon>Streptomyces</taxon>
    </lineage>
</organism>
<keyword evidence="4" id="KW-1185">Reference proteome</keyword>
<dbReference type="Gene3D" id="3.30.420.10">
    <property type="entry name" value="Ribonuclease H-like superfamily/Ribonuclease H"/>
    <property type="match status" value="1"/>
</dbReference>
<feature type="region of interest" description="Disordered" evidence="1">
    <location>
        <begin position="673"/>
        <end position="777"/>
    </location>
</feature>
<dbReference type="InterPro" id="IPR036397">
    <property type="entry name" value="RNaseH_sf"/>
</dbReference>
<evidence type="ECO:0000259" key="2">
    <source>
        <dbReference type="PROSITE" id="PS50994"/>
    </source>
</evidence>
<evidence type="ECO:0000313" key="3">
    <source>
        <dbReference type="EMBL" id="QCN83579.1"/>
    </source>
</evidence>
<accession>A0ABX5TLU9</accession>
<dbReference type="PROSITE" id="PS50994">
    <property type="entry name" value="INTEGRASE"/>
    <property type="match status" value="1"/>
</dbReference>
<dbReference type="InterPro" id="IPR001584">
    <property type="entry name" value="Integrase_cat-core"/>
</dbReference>
<dbReference type="InterPro" id="IPR012337">
    <property type="entry name" value="RNaseH-like_sf"/>
</dbReference>
<dbReference type="Proteomes" id="UP000501753">
    <property type="component" value="Chromosome"/>
</dbReference>
<reference evidence="3 4" key="1">
    <citation type="submission" date="2018-04" db="EMBL/GenBank/DDBJ databases">
        <title>Complete genome sequences of Streptomyces griseoviridis K61 and characterization of antagonistic properties of biological control agents.</title>
        <authorList>
            <person name="Mariita R.M."/>
            <person name="Sello J.K."/>
        </authorList>
    </citation>
    <scope>NUCLEOTIDE SEQUENCE [LARGE SCALE GENOMIC DNA]</scope>
    <source>
        <strain evidence="3 4">K61</strain>
    </source>
</reference>
<sequence>MARRRSWGSGVNGHRLEPPPLWDSLALGDTVRYRGNTWNVIAFCGPHVYLERPGQVAADPLVIVQRALTAAPDFAVVSRPAKRTVLPMRVGELQGLPRALRKEAQRWERHVQEVLHEQAPWIAADTPPAAAFDPHLRTLEQRCQAKADQLTALGHQVSAATVKRKCAAWRAGGLMALVDKRSLRGASLTGHLDAKVIDLVWEVLDDERETGRSPGTLSRLIDDVKRLIAARYAKDGKLPKEWRCSQATWYRLLAGLGITAENAHAVAAARSADSAHTASWYTGRPATLARWPGELVQIDTTGLDVLVMGDDGRVISVELTIAIDVATRSIIGALIVPKRHRRGDGKGRWIAGRATRSFDTVQVLGQALAPLPARPGWGPETLMEGSALPYEELLAADERFAGSAARPVIKPHTVVIDHGSPYISEDFTRACLSLGIQVRKARLRTAIDKAIVERAMRAIKFGFSQYLASYTHHRLDLRGKKVRKQLVWTIPQLQDLFEQWVVLHWQQMPHGGLRSPFHPGVKVSPNAMYAALVGMRGYRRISLTESQTRKLLPAWYVRVTRKGFQLNNRTYNLERGGLDAFRGPSDLAWLKGRWEVHCSPNNPEFAWLFDHQAEARGEDPWVEVPFIHRRLLLDRWTEEAWEEAVRIHQARGGSIRDEVAITRVLAELQRTMAAGPQEPQPGLTTPAAAPARPAPPRPRALASSVEATAELPPLDIESVRPFRSLDRPARDLFDTPEPVRGGAQSLEDFLASLPQTPHPDSGTLPPDDLPPPPGERS</sequence>
<protein>
    <recommendedName>
        <fullName evidence="2">Integrase catalytic domain-containing protein</fullName>
    </recommendedName>
</protein>
<evidence type="ECO:0000313" key="4">
    <source>
        <dbReference type="Proteomes" id="UP000501753"/>
    </source>
</evidence>
<dbReference type="EMBL" id="CP029078">
    <property type="protein sequence ID" value="QCN83579.1"/>
    <property type="molecule type" value="Genomic_DNA"/>
</dbReference>
<gene>
    <name evidence="3" type="ORF">DDJ31_00170</name>
</gene>
<dbReference type="SUPFAM" id="SSF53098">
    <property type="entry name" value="Ribonuclease H-like"/>
    <property type="match status" value="1"/>
</dbReference>
<feature type="compositionally biased region" description="Basic and acidic residues" evidence="1">
    <location>
        <begin position="717"/>
        <end position="733"/>
    </location>
</feature>
<evidence type="ECO:0000256" key="1">
    <source>
        <dbReference type="SAM" id="MobiDB-lite"/>
    </source>
</evidence>
<feature type="domain" description="Integrase catalytic" evidence="2">
    <location>
        <begin position="333"/>
        <end position="533"/>
    </location>
</feature>